<organism evidence="5 6">
    <name type="scientific">Nocardia terpenica</name>
    <dbReference type="NCBI Taxonomy" id="455432"/>
    <lineage>
        <taxon>Bacteria</taxon>
        <taxon>Bacillati</taxon>
        <taxon>Actinomycetota</taxon>
        <taxon>Actinomycetes</taxon>
        <taxon>Mycobacteriales</taxon>
        <taxon>Nocardiaceae</taxon>
        <taxon>Nocardia</taxon>
    </lineage>
</organism>
<evidence type="ECO:0000313" key="5">
    <source>
        <dbReference type="EMBL" id="QIS21873.1"/>
    </source>
</evidence>
<feature type="compositionally biased region" description="Polar residues" evidence="2">
    <location>
        <begin position="286"/>
        <end position="300"/>
    </location>
</feature>
<dbReference type="PANTHER" id="PTHR30404">
    <property type="entry name" value="N-ACETYLMURAMOYL-L-ALANINE AMIDASE"/>
    <property type="match status" value="1"/>
</dbReference>
<keyword evidence="1" id="KW-0378">Hydrolase</keyword>
<dbReference type="Proteomes" id="UP000500953">
    <property type="component" value="Chromosome"/>
</dbReference>
<feature type="chain" id="PRO_5026191126" description="MurNAc-LAA domain-containing protein" evidence="3">
    <location>
        <begin position="31"/>
        <end position="568"/>
    </location>
</feature>
<dbReference type="Gene3D" id="3.40.630.40">
    <property type="entry name" value="Zn-dependent exopeptidases"/>
    <property type="match status" value="1"/>
</dbReference>
<protein>
    <recommendedName>
        <fullName evidence="4">MurNAc-LAA domain-containing protein</fullName>
    </recommendedName>
</protein>
<evidence type="ECO:0000313" key="6">
    <source>
        <dbReference type="Proteomes" id="UP000500953"/>
    </source>
</evidence>
<dbReference type="Pfam" id="PF01520">
    <property type="entry name" value="Amidase_3"/>
    <property type="match status" value="1"/>
</dbReference>
<name>A0A6G9ZA29_9NOCA</name>
<feature type="signal peptide" evidence="3">
    <location>
        <begin position="1"/>
        <end position="30"/>
    </location>
</feature>
<dbReference type="PANTHER" id="PTHR30404:SF0">
    <property type="entry name" value="N-ACETYLMURAMOYL-L-ALANINE AMIDASE AMIC"/>
    <property type="match status" value="1"/>
</dbReference>
<dbReference type="InterPro" id="IPR002508">
    <property type="entry name" value="MurNAc-LAA_cat"/>
</dbReference>
<feature type="domain" description="MurNAc-LAA" evidence="4">
    <location>
        <begin position="128"/>
        <end position="255"/>
    </location>
</feature>
<keyword evidence="3" id="KW-0732">Signal</keyword>
<evidence type="ECO:0000256" key="2">
    <source>
        <dbReference type="SAM" id="MobiDB-lite"/>
    </source>
</evidence>
<dbReference type="GO" id="GO:0030288">
    <property type="term" value="C:outer membrane-bounded periplasmic space"/>
    <property type="evidence" value="ECO:0007669"/>
    <property type="project" value="TreeGrafter"/>
</dbReference>
<dbReference type="EMBL" id="CP046173">
    <property type="protein sequence ID" value="QIS21873.1"/>
    <property type="molecule type" value="Genomic_DNA"/>
</dbReference>
<dbReference type="RefSeq" id="WP_194251565.1">
    <property type="nucleotide sequence ID" value="NZ_CP046173.1"/>
</dbReference>
<feature type="compositionally biased region" description="Low complexity" evidence="2">
    <location>
        <begin position="499"/>
        <end position="514"/>
    </location>
</feature>
<accession>A0A6G9ZA29</accession>
<evidence type="ECO:0000256" key="3">
    <source>
        <dbReference type="SAM" id="SignalP"/>
    </source>
</evidence>
<feature type="compositionally biased region" description="Gly residues" evidence="2">
    <location>
        <begin position="332"/>
        <end position="345"/>
    </location>
</feature>
<dbReference type="AlphaFoldDB" id="A0A6G9ZA29"/>
<dbReference type="CDD" id="cd02696">
    <property type="entry name" value="MurNAc-LAA"/>
    <property type="match status" value="1"/>
</dbReference>
<proteinExistence type="predicted"/>
<evidence type="ECO:0000259" key="4">
    <source>
        <dbReference type="SMART" id="SM00646"/>
    </source>
</evidence>
<dbReference type="SMART" id="SM00646">
    <property type="entry name" value="Ami_3"/>
    <property type="match status" value="1"/>
</dbReference>
<dbReference type="InterPro" id="IPR050695">
    <property type="entry name" value="N-acetylmuramoyl_amidase_3"/>
</dbReference>
<feature type="compositionally biased region" description="Low complexity" evidence="2">
    <location>
        <begin position="347"/>
        <end position="373"/>
    </location>
</feature>
<dbReference type="SUPFAM" id="SSF53187">
    <property type="entry name" value="Zn-dependent exopeptidases"/>
    <property type="match status" value="1"/>
</dbReference>
<feature type="compositionally biased region" description="Polar residues" evidence="2">
    <location>
        <begin position="308"/>
        <end position="328"/>
    </location>
</feature>
<sequence>MKQPSIIRCVAATAAALATTAGLHPAMSFAAPATPEVSTKLAGKTVFLDPGHQGPNHTEDVNRQVANGYGGTKPCQTTGMTTVHGVPEHTVNWNVAQLVKQSLETLGARVVLSRQDDTGWGGCVDERAAAANRSGADVAISIHADSAPAQDRGFHFIVPQLPTADEKASQVQSGAGLAATKAVRDAYRTAGFTPATYAGAVDGLMTRNDIAGPALTEVPDVFVEMGNGANADDATSLETQDGQIRHAIAITTGLASYLLGAPSQPPVDNLMGRSPNSGSADGAKTPGQNAASPPSTNQFRTAPGTISPDGQAQGAQGQSKVSPLSTGSADVGPGGADQSGTGGSVPGTNQGQTYQGQGSANQGQTGTGQTIPGQSGGGQTAPGQLGAGQAAPGQPGAGQTVPGAGQMVPGQSGSGQAVPGQLGAGQAVPGQVEPGQADLGQVGPGQTAPGASVPGQQSGGIDPNALGAYTPGAPNGSALGGQNGSVPNTSVPGVPGASMPGRQGTTPMTTPGTQSDNGSAAASTLVTTAMQLLLPLAKTLGMNDTAIPPELINLAYTLVATAYNALSK</sequence>
<dbReference type="GO" id="GO:0009253">
    <property type="term" value="P:peptidoglycan catabolic process"/>
    <property type="evidence" value="ECO:0007669"/>
    <property type="project" value="InterPro"/>
</dbReference>
<reference evidence="5 6" key="1">
    <citation type="journal article" date="2019" name="ACS Chem. Biol.">
        <title>Identification and Mobilization of a Cryptic Antibiotic Biosynthesis Gene Locus from a Human-Pathogenic Nocardia Isolate.</title>
        <authorList>
            <person name="Herisse M."/>
            <person name="Ishida K."/>
            <person name="Porter J.L."/>
            <person name="Howden B."/>
            <person name="Hertweck C."/>
            <person name="Stinear T.P."/>
            <person name="Pidot S.J."/>
        </authorList>
    </citation>
    <scope>NUCLEOTIDE SEQUENCE [LARGE SCALE GENOMIC DNA]</scope>
    <source>
        <strain evidence="5 6">AUSMDU00012715</strain>
    </source>
</reference>
<gene>
    <name evidence="5" type="ORF">F6W96_29645</name>
</gene>
<feature type="compositionally biased region" description="Low complexity" evidence="2">
    <location>
        <begin position="381"/>
        <end position="406"/>
    </location>
</feature>
<evidence type="ECO:0000256" key="1">
    <source>
        <dbReference type="ARBA" id="ARBA00022801"/>
    </source>
</evidence>
<feature type="region of interest" description="Disordered" evidence="2">
    <location>
        <begin position="265"/>
        <end position="520"/>
    </location>
</feature>
<dbReference type="GO" id="GO:0008745">
    <property type="term" value="F:N-acetylmuramoyl-L-alanine amidase activity"/>
    <property type="evidence" value="ECO:0007669"/>
    <property type="project" value="InterPro"/>
</dbReference>